<keyword evidence="2" id="KW-1185">Reference proteome</keyword>
<dbReference type="AlphaFoldDB" id="A0A3A6U447"/>
<accession>A0A3A6U447</accession>
<proteinExistence type="predicted"/>
<organism evidence="1 2">
    <name type="scientific">Parashewanella spongiae</name>
    <dbReference type="NCBI Taxonomy" id="342950"/>
    <lineage>
        <taxon>Bacteria</taxon>
        <taxon>Pseudomonadati</taxon>
        <taxon>Pseudomonadota</taxon>
        <taxon>Gammaproteobacteria</taxon>
        <taxon>Alteromonadales</taxon>
        <taxon>Shewanellaceae</taxon>
        <taxon>Parashewanella</taxon>
    </lineage>
</organism>
<name>A0A3A6U447_9GAMM</name>
<gene>
    <name evidence="1" type="ORF">D5R81_03175</name>
</gene>
<dbReference type="EMBL" id="QYYH01000013">
    <property type="protein sequence ID" value="RJY18860.1"/>
    <property type="molecule type" value="Genomic_DNA"/>
</dbReference>
<sequence length="395" mass="44861">MTTPTIPAAQTSCSITVPIPEANKHVIFSSNAGSIFEVQNDSDDGRVESQQHDVVREFTSTLTPPAPETANRLFNSHNNYTVKQEQNDSISLSSAQAIALNCKKQICERFPLPSSIVHRNQRAGNEKAYERFYFSNEFPFHFPNLDFNSTIQAFDKHTLTKGEYTPSSFFIGESSFPSIAPEVAKYGIIFILDNDPLVLHSILFSIEFITGCQSIPEENQYLSDLKNHLYKLYDANKERKINDMKQLEKDYHYSRLGLKDNHVFSSNQRLQKVKLALRELTVIPVYINVLCPKSTDAFATILRANKVGLDAANFTNILDLPIVDRQSDSDSPEYGHLKRLPFSEQALCAYSRILIKPQLCTTVNSPKKFWDEVEQQKASEDDLMEIRRAQMCAIM</sequence>
<dbReference type="Proteomes" id="UP000273022">
    <property type="component" value="Unassembled WGS sequence"/>
</dbReference>
<reference evidence="1 2" key="1">
    <citation type="submission" date="2018-09" db="EMBL/GenBank/DDBJ databases">
        <title>Phylogeny of the Shewanellaceae, and recommendation for two new genera, Pseudoshewanella and Parashewanella.</title>
        <authorList>
            <person name="Wang G."/>
        </authorList>
    </citation>
    <scope>NUCLEOTIDE SEQUENCE [LARGE SCALE GENOMIC DNA]</scope>
    <source>
        <strain evidence="1 2">KCTC 22492</strain>
    </source>
</reference>
<dbReference type="RefSeq" id="WP_121852206.1">
    <property type="nucleotide sequence ID" value="NZ_CP037952.1"/>
</dbReference>
<evidence type="ECO:0000313" key="1">
    <source>
        <dbReference type="EMBL" id="RJY18860.1"/>
    </source>
</evidence>
<evidence type="ECO:0000313" key="2">
    <source>
        <dbReference type="Proteomes" id="UP000273022"/>
    </source>
</evidence>
<protein>
    <submittedName>
        <fullName evidence="1">Uncharacterized protein</fullName>
    </submittedName>
</protein>
<comment type="caution">
    <text evidence="1">The sequence shown here is derived from an EMBL/GenBank/DDBJ whole genome shotgun (WGS) entry which is preliminary data.</text>
</comment>